<comment type="caution">
    <text evidence="2">The sequence shown here is derived from an EMBL/GenBank/DDBJ whole genome shotgun (WGS) entry which is preliminary data.</text>
</comment>
<dbReference type="AlphaFoldDB" id="A0A0F9SF66"/>
<dbReference type="PANTHER" id="PTHR43267:SF1">
    <property type="entry name" value="TRNA THREONYLCARBAMOYLADENOSINE DEHYDRATASE"/>
    <property type="match status" value="1"/>
</dbReference>
<proteinExistence type="predicted"/>
<evidence type="ECO:0000259" key="1">
    <source>
        <dbReference type="Pfam" id="PF00899"/>
    </source>
</evidence>
<dbReference type="EMBL" id="LAZR01000518">
    <property type="protein sequence ID" value="KKN65674.1"/>
    <property type="molecule type" value="Genomic_DNA"/>
</dbReference>
<feature type="domain" description="THIF-type NAD/FAD binding fold" evidence="1">
    <location>
        <begin position="306"/>
        <end position="527"/>
    </location>
</feature>
<dbReference type="CDD" id="cd01483">
    <property type="entry name" value="E1_enzyme_family"/>
    <property type="match status" value="1"/>
</dbReference>
<name>A0A0F9SF66_9ZZZZ</name>
<dbReference type="InterPro" id="IPR045886">
    <property type="entry name" value="ThiF/MoeB/HesA"/>
</dbReference>
<organism evidence="2">
    <name type="scientific">marine sediment metagenome</name>
    <dbReference type="NCBI Taxonomy" id="412755"/>
    <lineage>
        <taxon>unclassified sequences</taxon>
        <taxon>metagenomes</taxon>
        <taxon>ecological metagenomes</taxon>
    </lineage>
</organism>
<accession>A0A0F9SF66</accession>
<dbReference type="Pfam" id="PF00899">
    <property type="entry name" value="ThiF"/>
    <property type="match status" value="1"/>
</dbReference>
<dbReference type="GO" id="GO:0061503">
    <property type="term" value="F:tRNA threonylcarbamoyladenosine dehydratase"/>
    <property type="evidence" value="ECO:0007669"/>
    <property type="project" value="TreeGrafter"/>
</dbReference>
<protein>
    <recommendedName>
        <fullName evidence="1">THIF-type NAD/FAD binding fold domain-containing protein</fullName>
    </recommendedName>
</protein>
<dbReference type="InterPro" id="IPR035985">
    <property type="entry name" value="Ubiquitin-activating_enz"/>
</dbReference>
<dbReference type="SUPFAM" id="SSF69572">
    <property type="entry name" value="Activating enzymes of the ubiquitin-like proteins"/>
    <property type="match status" value="1"/>
</dbReference>
<gene>
    <name evidence="2" type="ORF">LCGC14_0478990</name>
</gene>
<dbReference type="InterPro" id="IPR000594">
    <property type="entry name" value="ThiF_NAD_FAD-bd"/>
</dbReference>
<evidence type="ECO:0000313" key="2">
    <source>
        <dbReference type="EMBL" id="KKN65674.1"/>
    </source>
</evidence>
<dbReference type="GO" id="GO:0008641">
    <property type="term" value="F:ubiquitin-like modifier activating enzyme activity"/>
    <property type="evidence" value="ECO:0007669"/>
    <property type="project" value="InterPro"/>
</dbReference>
<dbReference type="Gene3D" id="3.40.50.720">
    <property type="entry name" value="NAD(P)-binding Rossmann-like Domain"/>
    <property type="match status" value="1"/>
</dbReference>
<sequence>MYSRTRMRIENHLAKKGFNHEFEPDEDGYHIFRGKLPVKFGSMHISIKIKDWTLGEYPCIQIPDDHPLRQKSMPHINYDGTVCYAEKGTVVLNVTYPEKAIEYCLQQASHVLSILRFRPQQYLDDLKRDFWVYWSHQKQHIFRVQTLGFDWRQDCCYVIGDSKQPLDLWITSDSDTCISQLQTMHPDHGYVRLFTFPIIHYPQSLPSGFRKLPDTLQELLSWLALESQQAHRKLTNILASRFYTDYNHFGCLICTPDQQLGFIELTELVEQGVLNLATLGITEPSQAKGWITRFSVEDQSPKTVHGRNQQPMLDNKRILQIGAGAIGGYLTDILVRLGAGTGLGALTIVDPEVLEAGNTSRHRLGMEAVGQSKAEALVHRMKKEFPWANLISKNERMCDEVDFDYDLIIDATGDEPTTRFLNGEHVLNGVSQKGAMPSVLYAWIAGEGEAWETLLVENDRKLACRECLYFHEDSGNRKLRFPVTKKDPRPLHVGCQVTMPYAVTVAMSAAALAGEVVVDWLYGKVQPHYRVRTRTGADVYDIQDVDIPSQRDCPVCQKT</sequence>
<reference evidence="2" key="1">
    <citation type="journal article" date="2015" name="Nature">
        <title>Complex archaea that bridge the gap between prokaryotes and eukaryotes.</title>
        <authorList>
            <person name="Spang A."/>
            <person name="Saw J.H."/>
            <person name="Jorgensen S.L."/>
            <person name="Zaremba-Niedzwiedzka K."/>
            <person name="Martijn J."/>
            <person name="Lind A.E."/>
            <person name="van Eijk R."/>
            <person name="Schleper C."/>
            <person name="Guy L."/>
            <person name="Ettema T.J."/>
        </authorList>
    </citation>
    <scope>NUCLEOTIDE SEQUENCE</scope>
</reference>
<dbReference type="PANTHER" id="PTHR43267">
    <property type="entry name" value="TRNA THREONYLCARBAMOYLADENOSINE DEHYDRATASE"/>
    <property type="match status" value="1"/>
</dbReference>
<dbReference type="GO" id="GO:0061504">
    <property type="term" value="P:cyclic threonylcarbamoyladenosine biosynthetic process"/>
    <property type="evidence" value="ECO:0007669"/>
    <property type="project" value="TreeGrafter"/>
</dbReference>